<evidence type="ECO:0000313" key="6">
    <source>
        <dbReference type="Proteomes" id="UP000500767"/>
    </source>
</evidence>
<dbReference type="Pfam" id="PF01464">
    <property type="entry name" value="SLT"/>
    <property type="match status" value="1"/>
</dbReference>
<evidence type="ECO:0000313" key="5">
    <source>
        <dbReference type="EMBL" id="QKE90482.1"/>
    </source>
</evidence>
<dbReference type="KEGG" id="lck:HN018_10940"/>
<dbReference type="InterPro" id="IPR008258">
    <property type="entry name" value="Transglycosylase_SLT_dom_1"/>
</dbReference>
<dbReference type="Gene3D" id="1.10.530.10">
    <property type="match status" value="1"/>
</dbReference>
<sequence>MSGILVLGLLLVAFAWTPPATASDAAGTGDLCQTATASAEHSTGVPDQLLGAISRVETGRTDAETDTVRAWPWTINAQGIGHFYTSKSEAVTAARDFQTAGIRSIDVGCMQINLMFHPDGFTSLDQAFDPGANAIYAARFLTDLFHQTGSWPHAAAAYHSQTPNLGSDYQRKVLEAWAEPTGGATASPRHDHATAAPASVAASSGSGPGFSRRPLGGFGHIVRDQASAPVRTVFTAGGGGRSLATYRSVPVSLASLPPHALHE</sequence>
<dbReference type="EMBL" id="CP053708">
    <property type="protein sequence ID" value="QKE90482.1"/>
    <property type="molecule type" value="Genomic_DNA"/>
</dbReference>
<protein>
    <submittedName>
        <fullName evidence="5">Lytic transglycosylase domain-containing protein</fullName>
    </submittedName>
</protein>
<dbReference type="SUPFAM" id="SSF53955">
    <property type="entry name" value="Lysozyme-like"/>
    <property type="match status" value="1"/>
</dbReference>
<proteinExistence type="inferred from homology"/>
<evidence type="ECO:0000256" key="3">
    <source>
        <dbReference type="SAM" id="SignalP"/>
    </source>
</evidence>
<keyword evidence="6" id="KW-1185">Reference proteome</keyword>
<feature type="region of interest" description="Disordered" evidence="2">
    <location>
        <begin position="181"/>
        <end position="208"/>
    </location>
</feature>
<feature type="chain" id="PRO_5026917978" evidence="3">
    <location>
        <begin position="23"/>
        <end position="263"/>
    </location>
</feature>
<organism evidence="5 6">
    <name type="scientific">Lichenicola cladoniae</name>
    <dbReference type="NCBI Taxonomy" id="1484109"/>
    <lineage>
        <taxon>Bacteria</taxon>
        <taxon>Pseudomonadati</taxon>
        <taxon>Pseudomonadota</taxon>
        <taxon>Alphaproteobacteria</taxon>
        <taxon>Acetobacterales</taxon>
        <taxon>Acetobacteraceae</taxon>
        <taxon>Lichenicola</taxon>
    </lineage>
</organism>
<evidence type="ECO:0000256" key="1">
    <source>
        <dbReference type="ARBA" id="ARBA00009387"/>
    </source>
</evidence>
<gene>
    <name evidence="5" type="ORF">HN018_10940</name>
</gene>
<feature type="signal peptide" evidence="3">
    <location>
        <begin position="1"/>
        <end position="22"/>
    </location>
</feature>
<dbReference type="Proteomes" id="UP000500767">
    <property type="component" value="Chromosome"/>
</dbReference>
<dbReference type="RefSeq" id="WP_171835430.1">
    <property type="nucleotide sequence ID" value="NZ_CP053708.1"/>
</dbReference>
<dbReference type="AlphaFoldDB" id="A0A6M8HQ56"/>
<accession>A0A6M8HQ56</accession>
<comment type="similarity">
    <text evidence="1">Belongs to the virb1 family.</text>
</comment>
<dbReference type="CDD" id="cd13400">
    <property type="entry name" value="LT_IagB-like"/>
    <property type="match status" value="1"/>
</dbReference>
<dbReference type="InterPro" id="IPR023346">
    <property type="entry name" value="Lysozyme-like_dom_sf"/>
</dbReference>
<reference evidence="5 6" key="1">
    <citation type="journal article" date="2014" name="World J. Microbiol. Biotechnol.">
        <title>Biodiversity and physiological characteristics of Antarctic and Arctic lichens-associated bacteria.</title>
        <authorList>
            <person name="Lee Y.M."/>
            <person name="Kim E.H."/>
            <person name="Lee H.K."/>
            <person name="Hong S.G."/>
        </authorList>
    </citation>
    <scope>NUCLEOTIDE SEQUENCE [LARGE SCALE GENOMIC DNA]</scope>
    <source>
        <strain evidence="5 6">PAMC 26569</strain>
    </source>
</reference>
<feature type="domain" description="Transglycosylase SLT" evidence="4">
    <location>
        <begin position="103"/>
        <end position="160"/>
    </location>
</feature>
<evidence type="ECO:0000256" key="2">
    <source>
        <dbReference type="SAM" id="MobiDB-lite"/>
    </source>
</evidence>
<keyword evidence="3" id="KW-0732">Signal</keyword>
<name>A0A6M8HQ56_9PROT</name>
<feature type="compositionally biased region" description="Low complexity" evidence="2">
    <location>
        <begin position="195"/>
        <end position="208"/>
    </location>
</feature>
<evidence type="ECO:0000259" key="4">
    <source>
        <dbReference type="Pfam" id="PF01464"/>
    </source>
</evidence>